<evidence type="ECO:0000313" key="3">
    <source>
        <dbReference type="Proteomes" id="UP000265000"/>
    </source>
</evidence>
<dbReference type="Proteomes" id="UP000265000">
    <property type="component" value="Unplaced"/>
</dbReference>
<proteinExistence type="predicted"/>
<evidence type="ECO:0000313" key="2">
    <source>
        <dbReference type="Ensembl" id="ENSFHEP00000031525.1"/>
    </source>
</evidence>
<sequence length="155" mass="18085">WHVFTPAPRFFSQKLHTYMAVVVIFSYSVLLSRDFECTCKPQRYDCIVYLVIPALIVTVLMLWSNRLLHRFCTYCCMFKGFVLCQILKSALVGLLWVSFLFIEGDWFACCLNNLSEEQANLPCKAPFLAALYSYFHFHFHLELFLGHPVSFSSQD</sequence>
<reference evidence="2" key="2">
    <citation type="submission" date="2025-09" db="UniProtKB">
        <authorList>
            <consortium name="Ensembl"/>
        </authorList>
    </citation>
    <scope>IDENTIFICATION</scope>
</reference>
<name>A0A3Q2UKK3_FUNHE</name>
<dbReference type="AlphaFoldDB" id="A0A3Q2UKK3"/>
<keyword evidence="1" id="KW-0472">Membrane</keyword>
<feature type="transmembrane region" description="Helical" evidence="1">
    <location>
        <begin position="47"/>
        <end position="68"/>
    </location>
</feature>
<dbReference type="Ensembl" id="ENSFHET00000024044.1">
    <property type="protein sequence ID" value="ENSFHEP00000031525.1"/>
    <property type="gene ID" value="ENSFHEG00000017478.1"/>
</dbReference>
<keyword evidence="3" id="KW-1185">Reference proteome</keyword>
<reference evidence="2" key="1">
    <citation type="submission" date="2025-08" db="UniProtKB">
        <authorList>
            <consortium name="Ensembl"/>
        </authorList>
    </citation>
    <scope>IDENTIFICATION</scope>
</reference>
<accession>A0A3Q2UKK3</accession>
<keyword evidence="1" id="KW-1133">Transmembrane helix</keyword>
<dbReference type="GeneTree" id="ENSGT00940000178518"/>
<feature type="transmembrane region" description="Helical" evidence="1">
    <location>
        <begin position="15"/>
        <end position="35"/>
    </location>
</feature>
<protein>
    <submittedName>
        <fullName evidence="2">Uncharacterized protein</fullName>
    </submittedName>
</protein>
<evidence type="ECO:0000256" key="1">
    <source>
        <dbReference type="SAM" id="Phobius"/>
    </source>
</evidence>
<organism evidence="2 3">
    <name type="scientific">Fundulus heteroclitus</name>
    <name type="common">Killifish</name>
    <name type="synonym">Mummichog</name>
    <dbReference type="NCBI Taxonomy" id="8078"/>
    <lineage>
        <taxon>Eukaryota</taxon>
        <taxon>Metazoa</taxon>
        <taxon>Chordata</taxon>
        <taxon>Craniata</taxon>
        <taxon>Vertebrata</taxon>
        <taxon>Euteleostomi</taxon>
        <taxon>Actinopterygii</taxon>
        <taxon>Neopterygii</taxon>
        <taxon>Teleostei</taxon>
        <taxon>Neoteleostei</taxon>
        <taxon>Acanthomorphata</taxon>
        <taxon>Ovalentaria</taxon>
        <taxon>Atherinomorphae</taxon>
        <taxon>Cyprinodontiformes</taxon>
        <taxon>Fundulidae</taxon>
        <taxon>Fundulus</taxon>
    </lineage>
</organism>
<feature type="transmembrane region" description="Helical" evidence="1">
    <location>
        <begin position="80"/>
        <end position="102"/>
    </location>
</feature>
<keyword evidence="1" id="KW-0812">Transmembrane</keyword>